<feature type="transmembrane region" description="Helical" evidence="1">
    <location>
        <begin position="27"/>
        <end position="45"/>
    </location>
</feature>
<comment type="caution">
    <text evidence="2">The sequence shown here is derived from an EMBL/GenBank/DDBJ whole genome shotgun (WGS) entry which is preliminary data.</text>
</comment>
<keyword evidence="1" id="KW-1133">Transmembrane helix</keyword>
<organism evidence="2 3">
    <name type="scientific">Candidatus Roizmanbacteria bacterium CG_4_9_14_3_um_filter_33_18</name>
    <dbReference type="NCBI Taxonomy" id="1974841"/>
    <lineage>
        <taxon>Bacteria</taxon>
        <taxon>Candidatus Roizmaniibacteriota</taxon>
    </lineage>
</organism>
<dbReference type="AlphaFoldDB" id="A0A2M7XXA6"/>
<evidence type="ECO:0000256" key="1">
    <source>
        <dbReference type="SAM" id="Phobius"/>
    </source>
</evidence>
<keyword evidence="1" id="KW-0812">Transmembrane</keyword>
<accession>A0A2M7XXA6</accession>
<feature type="transmembrane region" description="Helical" evidence="1">
    <location>
        <begin position="51"/>
        <end position="73"/>
    </location>
</feature>
<dbReference type="Proteomes" id="UP000229647">
    <property type="component" value="Unassembled WGS sequence"/>
</dbReference>
<sequence>MVAKAGKNPTVSKIDLLQIIKRPKSPVITRYFFVIIKLIFLLRLATQQTNLLIKFCSCEINQTVATLFGLFFYNH</sequence>
<evidence type="ECO:0000313" key="2">
    <source>
        <dbReference type="EMBL" id="PJA55366.1"/>
    </source>
</evidence>
<reference evidence="3" key="1">
    <citation type="submission" date="2017-09" db="EMBL/GenBank/DDBJ databases">
        <title>Depth-based differentiation of microbial function through sediment-hosted aquifers and enrichment of novel symbionts in the deep terrestrial subsurface.</title>
        <authorList>
            <person name="Probst A.J."/>
            <person name="Ladd B."/>
            <person name="Jarett J.K."/>
            <person name="Geller-Mcgrath D.E."/>
            <person name="Sieber C.M.K."/>
            <person name="Emerson J.B."/>
            <person name="Anantharaman K."/>
            <person name="Thomas B.C."/>
            <person name="Malmstrom R."/>
            <person name="Stieglmeier M."/>
            <person name="Klingl A."/>
            <person name="Woyke T."/>
            <person name="Ryan C.M."/>
            <person name="Banfield J.F."/>
        </authorList>
    </citation>
    <scope>NUCLEOTIDE SEQUENCE [LARGE SCALE GENOMIC DNA]</scope>
</reference>
<dbReference type="EMBL" id="PFWL01000160">
    <property type="protein sequence ID" value="PJA55366.1"/>
    <property type="molecule type" value="Genomic_DNA"/>
</dbReference>
<gene>
    <name evidence="2" type="ORF">CO165_03910</name>
</gene>
<name>A0A2M7XXA6_9BACT</name>
<proteinExistence type="predicted"/>
<protein>
    <submittedName>
        <fullName evidence="2">Uncharacterized protein</fullName>
    </submittedName>
</protein>
<keyword evidence="1" id="KW-0472">Membrane</keyword>
<evidence type="ECO:0000313" key="3">
    <source>
        <dbReference type="Proteomes" id="UP000229647"/>
    </source>
</evidence>